<name>A0AAW9PU03_9CYAN</name>
<dbReference type="AlphaFoldDB" id="A0AAW9PU03"/>
<dbReference type="Gene3D" id="3.90.550.10">
    <property type="entry name" value="Spore Coat Polysaccharide Biosynthesis Protein SpsA, Chain A"/>
    <property type="match status" value="1"/>
</dbReference>
<keyword evidence="2" id="KW-0328">Glycosyltransferase</keyword>
<protein>
    <submittedName>
        <fullName evidence="2">Glycosyltransferase family 2 protein</fullName>
        <ecNumber evidence="2">2.4.-.-</ecNumber>
    </submittedName>
</protein>
<comment type="caution">
    <text evidence="2">The sequence shown here is derived from an EMBL/GenBank/DDBJ whole genome shotgun (WGS) entry which is preliminary data.</text>
</comment>
<keyword evidence="2" id="KW-0808">Transferase</keyword>
<keyword evidence="3" id="KW-1185">Reference proteome</keyword>
<organism evidence="2 3">
    <name type="scientific">Tumidithrix elongata BACA0141</name>
    <dbReference type="NCBI Taxonomy" id="2716417"/>
    <lineage>
        <taxon>Bacteria</taxon>
        <taxon>Bacillati</taxon>
        <taxon>Cyanobacteriota</taxon>
        <taxon>Cyanophyceae</taxon>
        <taxon>Pseudanabaenales</taxon>
        <taxon>Pseudanabaenaceae</taxon>
        <taxon>Tumidithrix</taxon>
        <taxon>Tumidithrix elongata</taxon>
    </lineage>
</organism>
<dbReference type="InterPro" id="IPR029044">
    <property type="entry name" value="Nucleotide-diphossugar_trans"/>
</dbReference>
<dbReference type="SUPFAM" id="SSF53448">
    <property type="entry name" value="Nucleotide-diphospho-sugar transferases"/>
    <property type="match status" value="1"/>
</dbReference>
<dbReference type="GO" id="GO:0016757">
    <property type="term" value="F:glycosyltransferase activity"/>
    <property type="evidence" value="ECO:0007669"/>
    <property type="project" value="UniProtKB-KW"/>
</dbReference>
<reference evidence="2" key="1">
    <citation type="submission" date="2024-01" db="EMBL/GenBank/DDBJ databases">
        <title>Bank of Algae and Cyanobacteria of the Azores (BACA) strain genomes.</title>
        <authorList>
            <person name="Luz R."/>
            <person name="Cordeiro R."/>
            <person name="Fonseca A."/>
            <person name="Goncalves V."/>
        </authorList>
    </citation>
    <scope>NUCLEOTIDE SEQUENCE</scope>
    <source>
        <strain evidence="2">BACA0141</strain>
    </source>
</reference>
<feature type="domain" description="Glycosyltransferase 2-like" evidence="1">
    <location>
        <begin position="24"/>
        <end position="189"/>
    </location>
</feature>
<evidence type="ECO:0000313" key="2">
    <source>
        <dbReference type="EMBL" id="MEE3718794.1"/>
    </source>
</evidence>
<accession>A0AAW9PU03</accession>
<evidence type="ECO:0000313" key="3">
    <source>
        <dbReference type="Proteomes" id="UP001333818"/>
    </source>
</evidence>
<dbReference type="EMBL" id="JAZBJZ010000094">
    <property type="protein sequence ID" value="MEE3718794.1"/>
    <property type="molecule type" value="Genomic_DNA"/>
</dbReference>
<dbReference type="InterPro" id="IPR001173">
    <property type="entry name" value="Glyco_trans_2-like"/>
</dbReference>
<sequence length="346" mass="39078">MSINESLFPRIYPVAPNLPRPFWSVIVPAYNRPDHLAECLESVLAQALSPEEMQILVIDDCSPTDLEKTVQEIGKGRVEYYRHSQNHGNSFTFNTGLQKSTGQWIHLLHDDDWVLPNFYRKFQRSLLSQPETVGAACCRYAIGDSNRNWICLSELHRSTPGILQDWLSIVAVNNPLSPPAVVIKRKAYEHLGGYHCFENGCGEDWEVFKRVASFYDWWYETEVLATYRHHQKSITSAKVVTGVRTSDLHIGIDITNTYLPENLRAELTAQAKRNYALMAFGRAVELLNEGIPGGAIGQIQAGLMLCSEPAVVKALFEQVLTKPNAENLRQAIAEILLEVEPDWVDL</sequence>
<evidence type="ECO:0000259" key="1">
    <source>
        <dbReference type="Pfam" id="PF00535"/>
    </source>
</evidence>
<dbReference type="InterPro" id="IPR050834">
    <property type="entry name" value="Glycosyltransf_2"/>
</dbReference>
<dbReference type="CDD" id="cd00761">
    <property type="entry name" value="Glyco_tranf_GTA_type"/>
    <property type="match status" value="1"/>
</dbReference>
<gene>
    <name evidence="2" type="ORF">V2H45_18790</name>
</gene>
<dbReference type="Proteomes" id="UP001333818">
    <property type="component" value="Unassembled WGS sequence"/>
</dbReference>
<dbReference type="PANTHER" id="PTHR43685:SF11">
    <property type="entry name" value="GLYCOSYLTRANSFERASE TAGX-RELATED"/>
    <property type="match status" value="1"/>
</dbReference>
<dbReference type="EC" id="2.4.-.-" evidence="2"/>
<proteinExistence type="predicted"/>
<dbReference type="Pfam" id="PF00535">
    <property type="entry name" value="Glycos_transf_2"/>
    <property type="match status" value="1"/>
</dbReference>
<dbReference type="RefSeq" id="WP_330485230.1">
    <property type="nucleotide sequence ID" value="NZ_JAZBJZ010000094.1"/>
</dbReference>
<dbReference type="PANTHER" id="PTHR43685">
    <property type="entry name" value="GLYCOSYLTRANSFERASE"/>
    <property type="match status" value="1"/>
</dbReference>